<keyword evidence="9" id="KW-1185">Reference proteome</keyword>
<dbReference type="EMBL" id="JBHMAU010000038">
    <property type="protein sequence ID" value="MFB9775741.1"/>
    <property type="molecule type" value="Genomic_DNA"/>
</dbReference>
<protein>
    <submittedName>
        <fullName evidence="8">DsbA family protein</fullName>
    </submittedName>
</protein>
<dbReference type="PANTHER" id="PTHR13887">
    <property type="entry name" value="GLUTATHIONE S-TRANSFERASE KAPPA"/>
    <property type="match status" value="1"/>
</dbReference>
<dbReference type="PANTHER" id="PTHR13887:SF14">
    <property type="entry name" value="DISULFIDE BOND FORMATION PROTEIN D"/>
    <property type="match status" value="1"/>
</dbReference>
<evidence type="ECO:0000259" key="7">
    <source>
        <dbReference type="PROSITE" id="PS51352"/>
    </source>
</evidence>
<keyword evidence="2" id="KW-0732">Signal</keyword>
<evidence type="ECO:0000313" key="8">
    <source>
        <dbReference type="EMBL" id="MFB9775741.1"/>
    </source>
</evidence>
<feature type="compositionally biased region" description="Low complexity" evidence="6">
    <location>
        <begin position="48"/>
        <end position="71"/>
    </location>
</feature>
<feature type="domain" description="Thioredoxin" evidence="7">
    <location>
        <begin position="43"/>
        <end position="253"/>
    </location>
</feature>
<dbReference type="InterPro" id="IPR013766">
    <property type="entry name" value="Thioredoxin_domain"/>
</dbReference>
<dbReference type="Gene3D" id="3.40.30.10">
    <property type="entry name" value="Glutaredoxin"/>
    <property type="match status" value="1"/>
</dbReference>
<keyword evidence="3" id="KW-0560">Oxidoreductase</keyword>
<accession>A0ABV5X117</accession>
<proteinExistence type="inferred from homology"/>
<dbReference type="InterPro" id="IPR036249">
    <property type="entry name" value="Thioredoxin-like_sf"/>
</dbReference>
<evidence type="ECO:0000256" key="1">
    <source>
        <dbReference type="ARBA" id="ARBA00005791"/>
    </source>
</evidence>
<evidence type="ECO:0000256" key="5">
    <source>
        <dbReference type="ARBA" id="ARBA00023284"/>
    </source>
</evidence>
<evidence type="ECO:0000256" key="3">
    <source>
        <dbReference type="ARBA" id="ARBA00023002"/>
    </source>
</evidence>
<comment type="similarity">
    <text evidence="1">Belongs to the thioredoxin family. DsbA subfamily.</text>
</comment>
<comment type="caution">
    <text evidence="8">The sequence shown here is derived from an EMBL/GenBank/DDBJ whole genome shotgun (WGS) entry which is preliminary data.</text>
</comment>
<gene>
    <name evidence="8" type="ORF">ACFFN1_04860</name>
</gene>
<keyword evidence="5" id="KW-0676">Redox-active center</keyword>
<organism evidence="8 9">
    <name type="scientific">Brevibacterium otitidis</name>
    <dbReference type="NCBI Taxonomy" id="53364"/>
    <lineage>
        <taxon>Bacteria</taxon>
        <taxon>Bacillati</taxon>
        <taxon>Actinomycetota</taxon>
        <taxon>Actinomycetes</taxon>
        <taxon>Micrococcales</taxon>
        <taxon>Brevibacteriaceae</taxon>
        <taxon>Brevibacterium</taxon>
    </lineage>
</organism>
<keyword evidence="4" id="KW-1015">Disulfide bond</keyword>
<dbReference type="PROSITE" id="PS51352">
    <property type="entry name" value="THIOREDOXIN_2"/>
    <property type="match status" value="1"/>
</dbReference>
<evidence type="ECO:0000256" key="6">
    <source>
        <dbReference type="SAM" id="MobiDB-lite"/>
    </source>
</evidence>
<name>A0ABV5X117_9MICO</name>
<evidence type="ECO:0000256" key="4">
    <source>
        <dbReference type="ARBA" id="ARBA00023157"/>
    </source>
</evidence>
<feature type="region of interest" description="Disordered" evidence="6">
    <location>
        <begin position="45"/>
        <end position="85"/>
    </location>
</feature>
<dbReference type="Pfam" id="PF13462">
    <property type="entry name" value="Thioredoxin_4"/>
    <property type="match status" value="1"/>
</dbReference>
<dbReference type="SUPFAM" id="SSF52833">
    <property type="entry name" value="Thioredoxin-like"/>
    <property type="match status" value="1"/>
</dbReference>
<dbReference type="RefSeq" id="WP_376839129.1">
    <property type="nucleotide sequence ID" value="NZ_JBHMAU010000038.1"/>
</dbReference>
<sequence>MNRGTARAQGFLARNWPWTIAAGLLAVILVFSLIAGSGFGGSSGSGGSADDAAAGGSDGDAASGEAAAASGQEFDLSRRIDDDPTALGETDAPVVLIEFADYRCPFCAKFHRDTLGDLVSDYVDDGRMRVEWRDAPVFGEESALAAVAARAAGEQGMFWDFQHAVFGDAPDSGHPDLPREVLIEHAKAAGVEDLERFEADLDNEALHDAVQSDFEEAQRLGVTSVPTFAINDSVISGAQPAEVFRETIEKELAEAGH</sequence>
<evidence type="ECO:0000313" key="9">
    <source>
        <dbReference type="Proteomes" id="UP001589707"/>
    </source>
</evidence>
<dbReference type="Proteomes" id="UP001589707">
    <property type="component" value="Unassembled WGS sequence"/>
</dbReference>
<evidence type="ECO:0000256" key="2">
    <source>
        <dbReference type="ARBA" id="ARBA00022729"/>
    </source>
</evidence>
<dbReference type="InterPro" id="IPR012336">
    <property type="entry name" value="Thioredoxin-like_fold"/>
</dbReference>
<reference evidence="8 9" key="1">
    <citation type="submission" date="2024-09" db="EMBL/GenBank/DDBJ databases">
        <authorList>
            <person name="Sun Q."/>
            <person name="Mori K."/>
        </authorList>
    </citation>
    <scope>NUCLEOTIDE SEQUENCE [LARGE SCALE GENOMIC DNA]</scope>
    <source>
        <strain evidence="8 9">JCM 11683</strain>
    </source>
</reference>